<keyword evidence="6" id="KW-0675">Receptor</keyword>
<feature type="compositionally biased region" description="Low complexity" evidence="7">
    <location>
        <begin position="733"/>
        <end position="754"/>
    </location>
</feature>
<keyword evidence="3 6" id="KW-0812">Transmembrane</keyword>
<evidence type="ECO:0000256" key="8">
    <source>
        <dbReference type="SAM" id="Phobius"/>
    </source>
</evidence>
<feature type="compositionally biased region" description="Polar residues" evidence="7">
    <location>
        <begin position="663"/>
        <end position="677"/>
    </location>
</feature>
<feature type="transmembrane region" description="Helical" evidence="8">
    <location>
        <begin position="828"/>
        <end position="848"/>
    </location>
</feature>
<feature type="transmembrane region" description="Helical" evidence="8">
    <location>
        <begin position="560"/>
        <end position="580"/>
    </location>
</feature>
<gene>
    <name evidence="10" type="ORF">TCAL_05786</name>
</gene>
<dbReference type="Proteomes" id="UP000318571">
    <property type="component" value="Chromosome 10"/>
</dbReference>
<comment type="subcellular location">
    <subcellularLocation>
        <location evidence="1">Membrane</location>
    </subcellularLocation>
</comment>
<feature type="transmembrane region" description="Helical" evidence="8">
    <location>
        <begin position="388"/>
        <end position="413"/>
    </location>
</feature>
<name>A0A553NEY8_TIGCA</name>
<dbReference type="PRINTS" id="PR00237">
    <property type="entry name" value="GPCRRHODOPSN"/>
</dbReference>
<comment type="similarity">
    <text evidence="2 6">Belongs to the G-protein coupled receptor 1 family.</text>
</comment>
<comment type="caution">
    <text evidence="10">The sequence shown here is derived from an EMBL/GenBank/DDBJ whole genome shotgun (WGS) entry which is preliminary data.</text>
</comment>
<feature type="compositionally biased region" description="Polar residues" evidence="7">
    <location>
        <begin position="687"/>
        <end position="710"/>
    </location>
</feature>
<dbReference type="OrthoDB" id="10011262at2759"/>
<feature type="region of interest" description="Disordered" evidence="7">
    <location>
        <begin position="601"/>
        <end position="788"/>
    </location>
</feature>
<dbReference type="InterPro" id="IPR000276">
    <property type="entry name" value="GPCR_Rhodpsn"/>
</dbReference>
<dbReference type="STRING" id="6832.A0A553NEY8"/>
<feature type="transmembrane region" description="Helical" evidence="8">
    <location>
        <begin position="878"/>
        <end position="904"/>
    </location>
</feature>
<evidence type="ECO:0000256" key="5">
    <source>
        <dbReference type="ARBA" id="ARBA00023136"/>
    </source>
</evidence>
<evidence type="ECO:0000256" key="2">
    <source>
        <dbReference type="ARBA" id="ARBA00010663"/>
    </source>
</evidence>
<dbReference type="EMBL" id="VCGU01000458">
    <property type="protein sequence ID" value="TRY63975.1"/>
    <property type="molecule type" value="Genomic_DNA"/>
</dbReference>
<feature type="compositionally biased region" description="Low complexity" evidence="7">
    <location>
        <begin position="260"/>
        <end position="270"/>
    </location>
</feature>
<feature type="domain" description="G-protein coupled receptors family 1 profile" evidence="9">
    <location>
        <begin position="405"/>
        <end position="901"/>
    </location>
</feature>
<feature type="transmembrane region" description="Helical" evidence="8">
    <location>
        <begin position="466"/>
        <end position="486"/>
    </location>
</feature>
<dbReference type="PANTHER" id="PTHR46641">
    <property type="entry name" value="FMRFAMIDE RECEPTOR-RELATED"/>
    <property type="match status" value="1"/>
</dbReference>
<dbReference type="Pfam" id="PF00001">
    <property type="entry name" value="7tm_1"/>
    <property type="match status" value="1"/>
</dbReference>
<dbReference type="InterPro" id="IPR052954">
    <property type="entry name" value="GPCR-Ligand_Int"/>
</dbReference>
<organism evidence="10 11">
    <name type="scientific">Tigriopus californicus</name>
    <name type="common">Marine copepod</name>
    <dbReference type="NCBI Taxonomy" id="6832"/>
    <lineage>
        <taxon>Eukaryota</taxon>
        <taxon>Metazoa</taxon>
        <taxon>Ecdysozoa</taxon>
        <taxon>Arthropoda</taxon>
        <taxon>Crustacea</taxon>
        <taxon>Multicrustacea</taxon>
        <taxon>Hexanauplia</taxon>
        <taxon>Copepoda</taxon>
        <taxon>Harpacticoida</taxon>
        <taxon>Harpacticidae</taxon>
        <taxon>Tigriopus</taxon>
    </lineage>
</organism>
<keyword evidence="6" id="KW-0807">Transducer</keyword>
<evidence type="ECO:0000256" key="6">
    <source>
        <dbReference type="RuleBase" id="RU000688"/>
    </source>
</evidence>
<proteinExistence type="inferred from homology"/>
<evidence type="ECO:0000259" key="9">
    <source>
        <dbReference type="PROSITE" id="PS50262"/>
    </source>
</evidence>
<evidence type="ECO:0000256" key="4">
    <source>
        <dbReference type="ARBA" id="ARBA00022989"/>
    </source>
</evidence>
<dbReference type="GO" id="GO:0004930">
    <property type="term" value="F:G protein-coupled receptor activity"/>
    <property type="evidence" value="ECO:0007669"/>
    <property type="project" value="UniProtKB-KW"/>
</dbReference>
<keyword evidence="11" id="KW-1185">Reference proteome</keyword>
<dbReference type="Gene3D" id="1.20.1070.10">
    <property type="entry name" value="Rhodopsin 7-helix transmembrane proteins"/>
    <property type="match status" value="2"/>
</dbReference>
<evidence type="ECO:0000313" key="11">
    <source>
        <dbReference type="Proteomes" id="UP000318571"/>
    </source>
</evidence>
<keyword evidence="6" id="KW-0297">G-protein coupled receptor</keyword>
<sequence length="924" mass="102401">MVPPADNGSSPSSETPPNNKSTSAGSSTQKVSTTHTLPRFAPSSTVSSVANQTSKKVGNQWKAVKVNGSLPPSNISPKASSKCTKCSDCCWPSPKWWLPRKSTSTPSSSTTPTSSSCCKGRCVPMDKSSVFFLQALFLWCIVCLPGNLVTFTLYQRVSNQIALEQANNITDIELIETFIGSSTFDSVDYVYSDEAPMESPTARTFPTEHRESHSWTPTLMPDPVKPINQSQSATDTWASNAIDTITSSPPILSRPMPDVSASKPSTTTTMATTTSATTSVEEMGHTWLSVCSEIQIKVVIDLVRDCFYTRCDELPWCRIGNLRAIAETSDCPFDIQLCMKNRRGNNASSTHSGPITTMNHTTRDLENDIYQCHEHFDEHRHFMTKAQFWIEGVSLFVVGIFGIAGNIMTVIVLGRIYSNTTFNRLLMSLAIVDTMLLIYYVLDYGIIGVFMRSKGMDEPLWYRVSFPYILHPLKWICMSASIFMVVAISAERHRAICSPLTHRPTFWPYAVVVFFVASAGNIPRFLEFHLQTIDNKTDYWTTPLNEDQDYITFSSWWDELIVTGIIPLSALVLFNSRIYLKLRASDRQEYRFVGRKRTCQNRTDSVSQASNATNLPPLDRHSNFLSRNSSKHHVVEIHSTSGGKRSYAKSAQSNGSAERAGHTNKQPLKYNKNSSIGSGEEIPLVKTESQPNVKFNQSDSNIGPSSNHLQLPNGFPVVSGDEEDCGNSSSQGNSLQLPPSRSSPNSLSRVSPPVASSTAKEGRTEPGRLLGRGSFTHLNSDTARGSGVVPNTPILAAAHTRVPVRTNSSSPKNEHGSHYFRKRREKSALILVSIVLIFLFCHTFRLVIQAYEVTHPSHSTAEHHDFCSQRGRFHVPVAFYVMLSASHLLLVVNSSINFLVYCCVGKSFRAELKNIIGSLCRKFC</sequence>
<feature type="compositionally biased region" description="Polar residues" evidence="7">
    <location>
        <begin position="638"/>
        <end position="656"/>
    </location>
</feature>
<protein>
    <recommendedName>
        <fullName evidence="9">G-protein coupled receptors family 1 profile domain-containing protein</fullName>
    </recommendedName>
</protein>
<feature type="region of interest" description="Disordered" evidence="7">
    <location>
        <begin position="1"/>
        <end position="53"/>
    </location>
</feature>
<keyword evidence="5 8" id="KW-0472">Membrane</keyword>
<dbReference type="GO" id="GO:0016020">
    <property type="term" value="C:membrane"/>
    <property type="evidence" value="ECO:0007669"/>
    <property type="project" value="UniProtKB-SubCell"/>
</dbReference>
<dbReference type="PROSITE" id="PS00237">
    <property type="entry name" value="G_PROTEIN_RECEP_F1_1"/>
    <property type="match status" value="1"/>
</dbReference>
<accession>A0A553NEY8</accession>
<evidence type="ECO:0000313" key="10">
    <source>
        <dbReference type="EMBL" id="TRY63975.1"/>
    </source>
</evidence>
<feature type="transmembrane region" description="Helical" evidence="8">
    <location>
        <begin position="506"/>
        <end position="526"/>
    </location>
</feature>
<feature type="region of interest" description="Disordered" evidence="7">
    <location>
        <begin position="198"/>
        <end position="224"/>
    </location>
</feature>
<dbReference type="PANTHER" id="PTHR46641:SF2">
    <property type="entry name" value="FMRFAMIDE RECEPTOR"/>
    <property type="match status" value="1"/>
</dbReference>
<feature type="compositionally biased region" description="Polar residues" evidence="7">
    <location>
        <begin position="601"/>
        <end position="614"/>
    </location>
</feature>
<feature type="compositionally biased region" description="Polar residues" evidence="7">
    <location>
        <begin position="7"/>
        <end position="53"/>
    </location>
</feature>
<feature type="region of interest" description="Disordered" evidence="7">
    <location>
        <begin position="248"/>
        <end position="270"/>
    </location>
</feature>
<dbReference type="SUPFAM" id="SSF81321">
    <property type="entry name" value="Family A G protein-coupled receptor-like"/>
    <property type="match status" value="1"/>
</dbReference>
<evidence type="ECO:0000256" key="3">
    <source>
        <dbReference type="ARBA" id="ARBA00022692"/>
    </source>
</evidence>
<dbReference type="PROSITE" id="PS50262">
    <property type="entry name" value="G_PROTEIN_RECEP_F1_2"/>
    <property type="match status" value="1"/>
</dbReference>
<dbReference type="AlphaFoldDB" id="A0A553NEY8"/>
<dbReference type="CDD" id="cd14978">
    <property type="entry name" value="7tmA_FMRFamide_R-like"/>
    <property type="match status" value="1"/>
</dbReference>
<dbReference type="InterPro" id="IPR017452">
    <property type="entry name" value="GPCR_Rhodpsn_7TM"/>
</dbReference>
<keyword evidence="4 8" id="KW-1133">Transmembrane helix</keyword>
<reference evidence="10 11" key="1">
    <citation type="journal article" date="2018" name="Nat. Ecol. Evol.">
        <title>Genomic signatures of mitonuclear coevolution across populations of Tigriopus californicus.</title>
        <authorList>
            <person name="Barreto F.S."/>
            <person name="Watson E.T."/>
            <person name="Lima T.G."/>
            <person name="Willett C.S."/>
            <person name="Edmands S."/>
            <person name="Li W."/>
            <person name="Burton R.S."/>
        </authorList>
    </citation>
    <scope>NUCLEOTIDE SEQUENCE [LARGE SCALE GENOMIC DNA]</scope>
    <source>
        <strain evidence="10 11">San Diego</strain>
    </source>
</reference>
<evidence type="ECO:0000256" key="1">
    <source>
        <dbReference type="ARBA" id="ARBA00004370"/>
    </source>
</evidence>
<evidence type="ECO:0000256" key="7">
    <source>
        <dbReference type="SAM" id="MobiDB-lite"/>
    </source>
</evidence>
<feature type="transmembrane region" description="Helical" evidence="8">
    <location>
        <begin position="425"/>
        <end position="446"/>
    </location>
</feature>